<comment type="subcellular location">
    <subcellularLocation>
        <location evidence="1">Cell membrane</location>
        <topology evidence="1">Multi-pass membrane protein</topology>
    </subcellularLocation>
</comment>
<feature type="transmembrane region" description="Helical" evidence="10">
    <location>
        <begin position="61"/>
        <end position="84"/>
    </location>
</feature>
<feature type="domain" description="G-protein coupled receptors family 1 profile" evidence="11">
    <location>
        <begin position="76"/>
        <end position="140"/>
    </location>
</feature>
<proteinExistence type="predicted"/>
<dbReference type="PRINTS" id="PR00237">
    <property type="entry name" value="GPCRRHODOPSN"/>
</dbReference>
<evidence type="ECO:0000256" key="6">
    <source>
        <dbReference type="ARBA" id="ARBA00023136"/>
    </source>
</evidence>
<dbReference type="GO" id="GO:0004930">
    <property type="term" value="F:G protein-coupled receptor activity"/>
    <property type="evidence" value="ECO:0007669"/>
    <property type="project" value="UniProtKB-KW"/>
</dbReference>
<keyword evidence="8" id="KW-0675">Receptor</keyword>
<dbReference type="WBParaSite" id="PSAMB.scaffold963size37973.g10296.t1">
    <property type="protein sequence ID" value="PSAMB.scaffold963size37973.g10296.t1"/>
    <property type="gene ID" value="PSAMB.scaffold963size37973.g10296"/>
</dbReference>
<dbReference type="GO" id="GO:0005886">
    <property type="term" value="C:plasma membrane"/>
    <property type="evidence" value="ECO:0007669"/>
    <property type="project" value="UniProtKB-SubCell"/>
</dbReference>
<evidence type="ECO:0000256" key="7">
    <source>
        <dbReference type="ARBA" id="ARBA00023157"/>
    </source>
</evidence>
<keyword evidence="2" id="KW-1003">Cell membrane</keyword>
<feature type="transmembrane region" description="Helical" evidence="10">
    <location>
        <begin position="96"/>
        <end position="118"/>
    </location>
</feature>
<sequence length="140" mass="15040">MSVVVDESFFSTASVVLFAPTAPSSYSAAAPTSSTQNDTAAMHVAFDDGHSSTDSTDSTKLWALILIFIPIVTILGNLLVIISVLRFKTLHSAINFLILGLAVADLMVALFVMPYAVYVEVSKKFALFHEIGSGTFTYQL</sequence>
<evidence type="ECO:0000256" key="8">
    <source>
        <dbReference type="ARBA" id="ARBA00023170"/>
    </source>
</evidence>
<evidence type="ECO:0000256" key="9">
    <source>
        <dbReference type="ARBA" id="ARBA00023224"/>
    </source>
</evidence>
<dbReference type="InterPro" id="IPR017452">
    <property type="entry name" value="GPCR_Rhodpsn_7TM"/>
</dbReference>
<evidence type="ECO:0000256" key="5">
    <source>
        <dbReference type="ARBA" id="ARBA00023040"/>
    </source>
</evidence>
<accession>A0A914XS44</accession>
<dbReference type="Pfam" id="PF00001">
    <property type="entry name" value="7tm_1"/>
    <property type="match status" value="1"/>
</dbReference>
<evidence type="ECO:0000256" key="1">
    <source>
        <dbReference type="ARBA" id="ARBA00004651"/>
    </source>
</evidence>
<evidence type="ECO:0000256" key="4">
    <source>
        <dbReference type="ARBA" id="ARBA00022989"/>
    </source>
</evidence>
<keyword evidence="9" id="KW-0807">Transducer</keyword>
<dbReference type="InterPro" id="IPR000276">
    <property type="entry name" value="GPCR_Rhodpsn"/>
</dbReference>
<keyword evidence="6 10" id="KW-0472">Membrane</keyword>
<keyword evidence="5" id="KW-0297">G-protein coupled receptor</keyword>
<keyword evidence="12" id="KW-1185">Reference proteome</keyword>
<dbReference type="PROSITE" id="PS50262">
    <property type="entry name" value="G_PROTEIN_RECEP_F1_2"/>
    <property type="match status" value="1"/>
</dbReference>
<evidence type="ECO:0000259" key="11">
    <source>
        <dbReference type="PROSITE" id="PS50262"/>
    </source>
</evidence>
<evidence type="ECO:0000256" key="10">
    <source>
        <dbReference type="SAM" id="Phobius"/>
    </source>
</evidence>
<evidence type="ECO:0000256" key="2">
    <source>
        <dbReference type="ARBA" id="ARBA00022475"/>
    </source>
</evidence>
<organism evidence="12 13">
    <name type="scientific">Plectus sambesii</name>
    <dbReference type="NCBI Taxonomy" id="2011161"/>
    <lineage>
        <taxon>Eukaryota</taxon>
        <taxon>Metazoa</taxon>
        <taxon>Ecdysozoa</taxon>
        <taxon>Nematoda</taxon>
        <taxon>Chromadorea</taxon>
        <taxon>Plectida</taxon>
        <taxon>Plectina</taxon>
        <taxon>Plectoidea</taxon>
        <taxon>Plectidae</taxon>
        <taxon>Plectus</taxon>
    </lineage>
</organism>
<dbReference type="PANTHER" id="PTHR24248:SF125">
    <property type="entry name" value="DOPAMINE D2-LIKE RECEPTOR"/>
    <property type="match status" value="1"/>
</dbReference>
<keyword evidence="3 10" id="KW-0812">Transmembrane</keyword>
<dbReference type="PANTHER" id="PTHR24248">
    <property type="entry name" value="ADRENERGIC RECEPTOR-RELATED G-PROTEIN COUPLED RECEPTOR"/>
    <property type="match status" value="1"/>
</dbReference>
<dbReference type="SUPFAM" id="SSF81321">
    <property type="entry name" value="Family A G protein-coupled receptor-like"/>
    <property type="match status" value="1"/>
</dbReference>
<dbReference type="GO" id="GO:0001591">
    <property type="term" value="F:dopamine neurotransmitter receptor activity, coupled via Gi/Go"/>
    <property type="evidence" value="ECO:0007669"/>
    <property type="project" value="TreeGrafter"/>
</dbReference>
<reference evidence="13" key="1">
    <citation type="submission" date="2022-11" db="UniProtKB">
        <authorList>
            <consortium name="WormBaseParasite"/>
        </authorList>
    </citation>
    <scope>IDENTIFICATION</scope>
</reference>
<dbReference type="Gene3D" id="1.20.1070.10">
    <property type="entry name" value="Rhodopsin 7-helix transmembrane proteins"/>
    <property type="match status" value="1"/>
</dbReference>
<dbReference type="GO" id="GO:0045202">
    <property type="term" value="C:synapse"/>
    <property type="evidence" value="ECO:0007669"/>
    <property type="project" value="GOC"/>
</dbReference>
<name>A0A914XS44_9BILA</name>
<evidence type="ECO:0000256" key="3">
    <source>
        <dbReference type="ARBA" id="ARBA00022692"/>
    </source>
</evidence>
<dbReference type="Proteomes" id="UP000887566">
    <property type="component" value="Unplaced"/>
</dbReference>
<evidence type="ECO:0000313" key="12">
    <source>
        <dbReference type="Proteomes" id="UP000887566"/>
    </source>
</evidence>
<keyword evidence="4 10" id="KW-1133">Transmembrane helix</keyword>
<dbReference type="AlphaFoldDB" id="A0A914XS44"/>
<keyword evidence="7" id="KW-1015">Disulfide bond</keyword>
<evidence type="ECO:0000313" key="13">
    <source>
        <dbReference type="WBParaSite" id="PSAMB.scaffold963size37973.g10296.t1"/>
    </source>
</evidence>
<protein>
    <submittedName>
        <fullName evidence="13">G-protein coupled receptors family 1 profile domain-containing protein</fullName>
    </submittedName>
</protein>